<feature type="binding site" evidence="11">
    <location>
        <begin position="85"/>
        <end position="86"/>
    </location>
    <ligand>
        <name>substrate</name>
    </ligand>
</feature>
<dbReference type="Proteomes" id="UP000280417">
    <property type="component" value="Unassembled WGS sequence"/>
</dbReference>
<feature type="active site" description="Proton donor" evidence="10">
    <location>
        <position position="4"/>
    </location>
</feature>
<comment type="catalytic activity">
    <reaction evidence="8">
        <text>O-phospho-L-serine + H2O = L-serine + phosphate</text>
        <dbReference type="Rhea" id="RHEA:21208"/>
        <dbReference type="ChEBI" id="CHEBI:15377"/>
        <dbReference type="ChEBI" id="CHEBI:33384"/>
        <dbReference type="ChEBI" id="CHEBI:43474"/>
        <dbReference type="ChEBI" id="CHEBI:57524"/>
        <dbReference type="EC" id="3.1.3.3"/>
    </reaction>
</comment>
<evidence type="ECO:0000256" key="10">
    <source>
        <dbReference type="PIRSR" id="PIRSR611863-1"/>
    </source>
</evidence>
<keyword evidence="7" id="KW-0718">Serine biosynthesis</keyword>
<evidence type="ECO:0000256" key="11">
    <source>
        <dbReference type="PIRSR" id="PIRSR611863-2"/>
    </source>
</evidence>
<dbReference type="Pfam" id="PF00702">
    <property type="entry name" value="Hydrolase"/>
    <property type="match status" value="1"/>
</dbReference>
<protein>
    <recommendedName>
        <fullName evidence="2">phosphoserine phosphatase</fullName>
        <ecNumber evidence="2">3.1.3.3</ecNumber>
    </recommendedName>
</protein>
<comment type="cofactor">
    <cofactor evidence="12">
        <name>Mg(2+)</name>
        <dbReference type="ChEBI" id="CHEBI:18420"/>
    </cofactor>
    <text evidence="12">Binds 1 Mg(2+) ion per subunit.</text>
</comment>
<evidence type="ECO:0000256" key="9">
    <source>
        <dbReference type="ARBA" id="ARBA00048523"/>
    </source>
</evidence>
<comment type="catalytic activity">
    <reaction evidence="9">
        <text>O-phospho-D-serine + H2O = D-serine + phosphate</text>
        <dbReference type="Rhea" id="RHEA:24873"/>
        <dbReference type="ChEBI" id="CHEBI:15377"/>
        <dbReference type="ChEBI" id="CHEBI:35247"/>
        <dbReference type="ChEBI" id="CHEBI:43474"/>
        <dbReference type="ChEBI" id="CHEBI:58680"/>
        <dbReference type="EC" id="3.1.3.3"/>
    </reaction>
</comment>
<evidence type="ECO:0000256" key="7">
    <source>
        <dbReference type="ARBA" id="ARBA00023299"/>
    </source>
</evidence>
<dbReference type="PANTHER" id="PTHR43344">
    <property type="entry name" value="PHOSPHOSERINE PHOSPHATASE"/>
    <property type="match status" value="1"/>
</dbReference>
<reference evidence="13 14" key="1">
    <citation type="submission" date="2018-06" db="EMBL/GenBank/DDBJ databases">
        <title>Extensive metabolic versatility and redundancy in microbially diverse, dynamic hydrothermal sediments.</title>
        <authorList>
            <person name="Dombrowski N."/>
            <person name="Teske A."/>
            <person name="Baker B.J."/>
        </authorList>
    </citation>
    <scope>NUCLEOTIDE SEQUENCE [LARGE SCALE GENOMIC DNA]</scope>
    <source>
        <strain evidence="13">B3_G15</strain>
    </source>
</reference>
<comment type="pathway">
    <text evidence="1">Amino-acid biosynthesis; L-serine biosynthesis; L-serine from 3-phospho-D-glycerate: step 3/3.</text>
</comment>
<dbReference type="InterPro" id="IPR050582">
    <property type="entry name" value="HAD-like_SerB"/>
</dbReference>
<evidence type="ECO:0000256" key="8">
    <source>
        <dbReference type="ARBA" id="ARBA00048138"/>
    </source>
</evidence>
<keyword evidence="6" id="KW-0460">Magnesium</keyword>
<dbReference type="InterPro" id="IPR036412">
    <property type="entry name" value="HAD-like_sf"/>
</dbReference>
<evidence type="ECO:0000256" key="2">
    <source>
        <dbReference type="ARBA" id="ARBA00012640"/>
    </source>
</evidence>
<dbReference type="SUPFAM" id="SSF56784">
    <property type="entry name" value="HAD-like"/>
    <property type="match status" value="1"/>
</dbReference>
<evidence type="ECO:0000256" key="6">
    <source>
        <dbReference type="ARBA" id="ARBA00022842"/>
    </source>
</evidence>
<gene>
    <name evidence="13" type="ORF">DRJ04_04425</name>
</gene>
<accession>A0A662DEV7</accession>
<dbReference type="EMBL" id="QMQA01000099">
    <property type="protein sequence ID" value="RLE13388.1"/>
    <property type="molecule type" value="Genomic_DNA"/>
</dbReference>
<evidence type="ECO:0000256" key="4">
    <source>
        <dbReference type="ARBA" id="ARBA00022723"/>
    </source>
</evidence>
<keyword evidence="5" id="KW-0378">Hydrolase</keyword>
<feature type="binding site" evidence="11">
    <location>
        <position position="128"/>
    </location>
    <ligand>
        <name>substrate</name>
    </ligand>
</feature>
<dbReference type="NCBIfam" id="TIGR02137">
    <property type="entry name" value="HSK-PSP"/>
    <property type="match status" value="1"/>
</dbReference>
<feature type="binding site" evidence="11">
    <location>
        <position position="10"/>
    </location>
    <ligand>
        <name>substrate</name>
    </ligand>
</feature>
<feature type="binding site" evidence="12">
    <location>
        <position position="2"/>
    </location>
    <ligand>
        <name>Mg(2+)</name>
        <dbReference type="ChEBI" id="CHEBI:18420"/>
    </ligand>
</feature>
<keyword evidence="13" id="KW-0808">Transferase</keyword>
<feature type="binding site" evidence="12">
    <location>
        <position position="4"/>
    </location>
    <ligand>
        <name>Mg(2+)</name>
        <dbReference type="ChEBI" id="CHEBI:18420"/>
    </ligand>
</feature>
<feature type="active site" description="Nucleophile" evidence="10">
    <location>
        <position position="2"/>
    </location>
</feature>
<keyword evidence="4" id="KW-0479">Metal-binding</keyword>
<dbReference type="GO" id="GO:0006564">
    <property type="term" value="P:L-serine biosynthetic process"/>
    <property type="evidence" value="ECO:0007669"/>
    <property type="project" value="UniProtKB-KW"/>
</dbReference>
<organism evidence="13 14">
    <name type="scientific">Aerophobetes bacterium</name>
    <dbReference type="NCBI Taxonomy" id="2030807"/>
    <lineage>
        <taxon>Bacteria</taxon>
        <taxon>Candidatus Aerophobota</taxon>
    </lineage>
</organism>
<comment type="caution">
    <text evidence="13">The sequence shown here is derived from an EMBL/GenBank/DDBJ whole genome shotgun (WGS) entry which is preliminary data.</text>
</comment>
<dbReference type="PANTHER" id="PTHR43344:SF2">
    <property type="entry name" value="PHOSPHOSERINE PHOSPHATASE"/>
    <property type="match status" value="1"/>
</dbReference>
<sequence>MDLEGVLVPEIWINFAIKTGIEELKMTTRDEPDYDKLMKRRIKILEEHNLKLKDIQEVIESIEPLEGAEEYLNWVRMKTQAVILSDTFYEFAKPLMANLNYPTLFCNSLIVDADGNIVDYRLRIKDGKKKAVVAFKGLGFEVVAIGDSYNDTTMLAEADRGILFRPPENVIEEFPQFPVMKRYQEIKEFLSYNYNL</sequence>
<dbReference type="InterPro" id="IPR011863">
    <property type="entry name" value="HSK-PSP"/>
</dbReference>
<evidence type="ECO:0000256" key="3">
    <source>
        <dbReference type="ARBA" id="ARBA00022605"/>
    </source>
</evidence>
<evidence type="ECO:0000313" key="14">
    <source>
        <dbReference type="Proteomes" id="UP000280417"/>
    </source>
</evidence>
<dbReference type="GO" id="GO:0000287">
    <property type="term" value="F:magnesium ion binding"/>
    <property type="evidence" value="ECO:0007669"/>
    <property type="project" value="TreeGrafter"/>
</dbReference>
<feature type="binding site" evidence="11">
    <location>
        <position position="150"/>
    </location>
    <ligand>
        <name>substrate</name>
    </ligand>
</feature>
<dbReference type="EC" id="3.1.3.3" evidence="2"/>
<dbReference type="GO" id="GO:0036424">
    <property type="term" value="F:L-phosphoserine phosphatase activity"/>
    <property type="evidence" value="ECO:0007669"/>
    <property type="project" value="TreeGrafter"/>
</dbReference>
<feature type="binding site" evidence="11">
    <location>
        <position position="41"/>
    </location>
    <ligand>
        <name>substrate</name>
    </ligand>
</feature>
<dbReference type="GO" id="GO:0016740">
    <property type="term" value="F:transferase activity"/>
    <property type="evidence" value="ECO:0007669"/>
    <property type="project" value="UniProtKB-KW"/>
</dbReference>
<name>A0A662DEV7_UNCAE</name>
<evidence type="ECO:0000256" key="1">
    <source>
        <dbReference type="ARBA" id="ARBA00005135"/>
    </source>
</evidence>
<dbReference type="NCBIfam" id="NF010109">
    <property type="entry name" value="PRK13582.1"/>
    <property type="match status" value="1"/>
</dbReference>
<dbReference type="Gene3D" id="3.40.50.1000">
    <property type="entry name" value="HAD superfamily/HAD-like"/>
    <property type="match status" value="1"/>
</dbReference>
<evidence type="ECO:0000256" key="5">
    <source>
        <dbReference type="ARBA" id="ARBA00022801"/>
    </source>
</evidence>
<proteinExistence type="predicted"/>
<dbReference type="GO" id="GO:0005737">
    <property type="term" value="C:cytoplasm"/>
    <property type="evidence" value="ECO:0007669"/>
    <property type="project" value="TreeGrafter"/>
</dbReference>
<dbReference type="AlphaFoldDB" id="A0A662DEV7"/>
<feature type="binding site" evidence="12">
    <location>
        <position position="147"/>
    </location>
    <ligand>
        <name>Mg(2+)</name>
        <dbReference type="ChEBI" id="CHEBI:18420"/>
    </ligand>
</feature>
<keyword evidence="3" id="KW-0028">Amino-acid biosynthesis</keyword>
<evidence type="ECO:0000313" key="13">
    <source>
        <dbReference type="EMBL" id="RLE13388.1"/>
    </source>
</evidence>
<evidence type="ECO:0000256" key="12">
    <source>
        <dbReference type="PIRSR" id="PIRSR611863-3"/>
    </source>
</evidence>
<dbReference type="Gene3D" id="3.90.1470.10">
    <property type="entry name" value="thrh gene product, domain 2"/>
    <property type="match status" value="1"/>
</dbReference>
<dbReference type="InterPro" id="IPR023214">
    <property type="entry name" value="HAD_sf"/>
</dbReference>